<protein>
    <recommendedName>
        <fullName evidence="3">C-JID domain-containing protein</fullName>
    </recommendedName>
</protein>
<proteinExistence type="predicted"/>
<comment type="caution">
    <text evidence="4">The sequence shown here is derived from an EMBL/GenBank/DDBJ whole genome shotgun (WGS) entry which is preliminary data.</text>
</comment>
<keyword evidence="2" id="KW-0677">Repeat</keyword>
<dbReference type="InterPro" id="IPR045344">
    <property type="entry name" value="C-JID"/>
</dbReference>
<name>A0ABU6SJT7_9FABA</name>
<keyword evidence="1" id="KW-0433">Leucine-rich repeat</keyword>
<reference evidence="4 5" key="1">
    <citation type="journal article" date="2023" name="Plants (Basel)">
        <title>Bridging the Gap: Combining Genomics and Transcriptomics Approaches to Understand Stylosanthes scabra, an Orphan Legume from the Brazilian Caatinga.</title>
        <authorList>
            <person name="Ferreira-Neto J.R.C."/>
            <person name="da Silva M.D."/>
            <person name="Binneck E."/>
            <person name="de Melo N.F."/>
            <person name="da Silva R.H."/>
            <person name="de Melo A.L.T.M."/>
            <person name="Pandolfi V."/>
            <person name="Bustamante F.O."/>
            <person name="Brasileiro-Vidal A.C."/>
            <person name="Benko-Iseppon A.M."/>
        </authorList>
    </citation>
    <scope>NUCLEOTIDE SEQUENCE [LARGE SCALE GENOMIC DNA]</scope>
    <source>
        <tissue evidence="4">Leaves</tissue>
    </source>
</reference>
<evidence type="ECO:0000256" key="1">
    <source>
        <dbReference type="ARBA" id="ARBA00022614"/>
    </source>
</evidence>
<keyword evidence="5" id="KW-1185">Reference proteome</keyword>
<organism evidence="4 5">
    <name type="scientific">Stylosanthes scabra</name>
    <dbReference type="NCBI Taxonomy" id="79078"/>
    <lineage>
        <taxon>Eukaryota</taxon>
        <taxon>Viridiplantae</taxon>
        <taxon>Streptophyta</taxon>
        <taxon>Embryophyta</taxon>
        <taxon>Tracheophyta</taxon>
        <taxon>Spermatophyta</taxon>
        <taxon>Magnoliopsida</taxon>
        <taxon>eudicotyledons</taxon>
        <taxon>Gunneridae</taxon>
        <taxon>Pentapetalae</taxon>
        <taxon>rosids</taxon>
        <taxon>fabids</taxon>
        <taxon>Fabales</taxon>
        <taxon>Fabaceae</taxon>
        <taxon>Papilionoideae</taxon>
        <taxon>50 kb inversion clade</taxon>
        <taxon>dalbergioids sensu lato</taxon>
        <taxon>Dalbergieae</taxon>
        <taxon>Pterocarpus clade</taxon>
        <taxon>Stylosanthes</taxon>
    </lineage>
</organism>
<dbReference type="Proteomes" id="UP001341840">
    <property type="component" value="Unassembled WGS sequence"/>
</dbReference>
<dbReference type="EMBL" id="JASCZI010060858">
    <property type="protein sequence ID" value="MED6136421.1"/>
    <property type="molecule type" value="Genomic_DNA"/>
</dbReference>
<sequence>MEDVFIRIRRAALTCPAAINENEDEDRRASSLVNPHYHYKVQGCMLENEIENEDAREEYEYQYQHRVQFCFPSKQVPGWFTHRTTETMMTVELVLSQSDRFLGFMLCVVVPKESSSSSGILGCEYCIEGGRDGKSVEYSRWWKPSPKKGVCENVFLWYVGECCLDIVREMKENVCNNNLKVSFQFSIISRGGKLCRDGIKQCGVHPIYASDMLKQGIVVTDMDDENENECDLEEEEEEVSFLHINKKLEV</sequence>
<evidence type="ECO:0000259" key="3">
    <source>
        <dbReference type="Pfam" id="PF20160"/>
    </source>
</evidence>
<feature type="domain" description="C-JID" evidence="3">
    <location>
        <begin position="71"/>
        <end position="211"/>
    </location>
</feature>
<accession>A0ABU6SJT7</accession>
<evidence type="ECO:0000256" key="2">
    <source>
        <dbReference type="ARBA" id="ARBA00022737"/>
    </source>
</evidence>
<evidence type="ECO:0000313" key="5">
    <source>
        <dbReference type="Proteomes" id="UP001341840"/>
    </source>
</evidence>
<evidence type="ECO:0000313" key="4">
    <source>
        <dbReference type="EMBL" id="MED6136421.1"/>
    </source>
</evidence>
<dbReference type="Pfam" id="PF20160">
    <property type="entry name" value="C-JID"/>
    <property type="match status" value="1"/>
</dbReference>
<gene>
    <name evidence="4" type="ORF">PIB30_056012</name>
</gene>